<dbReference type="Proteomes" id="UP000193498">
    <property type="component" value="Unassembled WGS sequence"/>
</dbReference>
<gene>
    <name evidence="1" type="ORF">K493DRAFT_367772</name>
</gene>
<evidence type="ECO:0000313" key="1">
    <source>
        <dbReference type="EMBL" id="ORX65117.1"/>
    </source>
</evidence>
<protein>
    <submittedName>
        <fullName evidence="1">Uncharacterized protein</fullName>
    </submittedName>
</protein>
<name>A0A1Y1VV08_9FUNG</name>
<sequence length="208" mass="22931">MAHKLDSTKWKLLELLSDLYALVSTTLYAILTLHEGINTGISAIVLTPAQQSQIGLSACSPSEVTVQSVPEQITEYLNKTPYTVGVSDSITSANLIGLQEGSTSSSGLYEASYNYYNYNQCYNFETATDMQVYITYGQSEEAGLYCYYSNWGCYGEEVCIKNNGNTIVPVSDDVRKTGIKSTMLKKFHDSINDAVPDKAPKNAISWVY</sequence>
<reference evidence="1 2" key="1">
    <citation type="submission" date="2016-07" db="EMBL/GenBank/DDBJ databases">
        <title>Pervasive Adenine N6-methylation of Active Genes in Fungi.</title>
        <authorList>
            <consortium name="DOE Joint Genome Institute"/>
            <person name="Mondo S.J."/>
            <person name="Dannebaum R.O."/>
            <person name="Kuo R.C."/>
            <person name="Labutti K."/>
            <person name="Haridas S."/>
            <person name="Kuo A."/>
            <person name="Salamov A."/>
            <person name="Ahrendt S.R."/>
            <person name="Lipzen A."/>
            <person name="Sullivan W."/>
            <person name="Andreopoulos W.B."/>
            <person name="Clum A."/>
            <person name="Lindquist E."/>
            <person name="Daum C."/>
            <person name="Ramamoorthy G.K."/>
            <person name="Gryganskyi A."/>
            <person name="Culley D."/>
            <person name="Magnuson J.K."/>
            <person name="James T.Y."/>
            <person name="O'Malley M.A."/>
            <person name="Stajich J.E."/>
            <person name="Spatafora J.W."/>
            <person name="Visel A."/>
            <person name="Grigoriev I.V."/>
        </authorList>
    </citation>
    <scope>NUCLEOTIDE SEQUENCE [LARGE SCALE GENOMIC DNA]</scope>
    <source>
        <strain evidence="1 2">CBS 931.73</strain>
    </source>
</reference>
<comment type="caution">
    <text evidence="1">The sequence shown here is derived from an EMBL/GenBank/DDBJ whole genome shotgun (WGS) entry which is preliminary data.</text>
</comment>
<dbReference type="AlphaFoldDB" id="A0A1Y1VV08"/>
<keyword evidence="2" id="KW-1185">Reference proteome</keyword>
<dbReference type="EMBL" id="MCFE01001156">
    <property type="protein sequence ID" value="ORX65117.1"/>
    <property type="molecule type" value="Genomic_DNA"/>
</dbReference>
<proteinExistence type="predicted"/>
<dbReference type="InParanoid" id="A0A1Y1VV08"/>
<accession>A0A1Y1VV08</accession>
<organism evidence="1 2">
    <name type="scientific">Basidiobolus meristosporus CBS 931.73</name>
    <dbReference type="NCBI Taxonomy" id="1314790"/>
    <lineage>
        <taxon>Eukaryota</taxon>
        <taxon>Fungi</taxon>
        <taxon>Fungi incertae sedis</taxon>
        <taxon>Zoopagomycota</taxon>
        <taxon>Entomophthoromycotina</taxon>
        <taxon>Basidiobolomycetes</taxon>
        <taxon>Basidiobolales</taxon>
        <taxon>Basidiobolaceae</taxon>
        <taxon>Basidiobolus</taxon>
    </lineage>
</organism>
<evidence type="ECO:0000313" key="2">
    <source>
        <dbReference type="Proteomes" id="UP000193498"/>
    </source>
</evidence>